<keyword evidence="8" id="KW-1185">Reference proteome</keyword>
<dbReference type="InterPro" id="IPR051335">
    <property type="entry name" value="Alanyl-tRNA_Editing_Enzymes"/>
</dbReference>
<feature type="coiled-coil region" evidence="5">
    <location>
        <begin position="272"/>
        <end position="326"/>
    </location>
</feature>
<dbReference type="PANTHER" id="PTHR43462">
    <property type="entry name" value="ALANYL-TRNA EDITING PROTEIN"/>
    <property type="match status" value="1"/>
</dbReference>
<dbReference type="Proteomes" id="UP001164746">
    <property type="component" value="Chromosome 5"/>
</dbReference>
<proteinExistence type="inferred from homology"/>
<organism evidence="7 8">
    <name type="scientific">Mya arenaria</name>
    <name type="common">Soft-shell clam</name>
    <dbReference type="NCBI Taxonomy" id="6604"/>
    <lineage>
        <taxon>Eukaryota</taxon>
        <taxon>Metazoa</taxon>
        <taxon>Spiralia</taxon>
        <taxon>Lophotrochozoa</taxon>
        <taxon>Mollusca</taxon>
        <taxon>Bivalvia</taxon>
        <taxon>Autobranchia</taxon>
        <taxon>Heteroconchia</taxon>
        <taxon>Euheterodonta</taxon>
        <taxon>Imparidentia</taxon>
        <taxon>Neoheterodontei</taxon>
        <taxon>Myida</taxon>
        <taxon>Myoidea</taxon>
        <taxon>Myidae</taxon>
        <taxon>Mya</taxon>
    </lineage>
</organism>
<dbReference type="SUPFAM" id="SSF50447">
    <property type="entry name" value="Translation proteins"/>
    <property type="match status" value="1"/>
</dbReference>
<comment type="cofactor">
    <cofactor evidence="1">
        <name>Zn(2+)</name>
        <dbReference type="ChEBI" id="CHEBI:29105"/>
    </cofactor>
</comment>
<dbReference type="EMBL" id="CP111016">
    <property type="protein sequence ID" value="WAR04193.1"/>
    <property type="molecule type" value="Genomic_DNA"/>
</dbReference>
<keyword evidence="4" id="KW-0862">Zinc</keyword>
<evidence type="ECO:0000313" key="8">
    <source>
        <dbReference type="Proteomes" id="UP001164746"/>
    </source>
</evidence>
<feature type="domain" description="Threonyl/alanyl tRNA synthetase SAD" evidence="6">
    <location>
        <begin position="185"/>
        <end position="227"/>
    </location>
</feature>
<evidence type="ECO:0000256" key="5">
    <source>
        <dbReference type="SAM" id="Coils"/>
    </source>
</evidence>
<evidence type="ECO:0000259" key="6">
    <source>
        <dbReference type="SMART" id="SM00863"/>
    </source>
</evidence>
<gene>
    <name evidence="7" type="ORF">MAR_019562</name>
</gene>
<reference evidence="7" key="1">
    <citation type="submission" date="2022-11" db="EMBL/GenBank/DDBJ databases">
        <title>Centuries of genome instability and evolution in soft-shell clam transmissible cancer (bioRxiv).</title>
        <authorList>
            <person name="Hart S.F.M."/>
            <person name="Yonemitsu M.A."/>
            <person name="Giersch R.M."/>
            <person name="Beal B.F."/>
            <person name="Arriagada G."/>
            <person name="Davis B.W."/>
            <person name="Ostrander E.A."/>
            <person name="Goff S.P."/>
            <person name="Metzger M.J."/>
        </authorList>
    </citation>
    <scope>NUCLEOTIDE SEQUENCE</scope>
    <source>
        <strain evidence="7">MELC-2E11</strain>
        <tissue evidence="7">Siphon/mantle</tissue>
    </source>
</reference>
<dbReference type="InterPro" id="IPR009000">
    <property type="entry name" value="Transl_B-barrel_sf"/>
</dbReference>
<dbReference type="InterPro" id="IPR018163">
    <property type="entry name" value="Thr/Ala-tRNA-synth_IIc_edit"/>
</dbReference>
<evidence type="ECO:0000313" key="7">
    <source>
        <dbReference type="EMBL" id="WAR04193.1"/>
    </source>
</evidence>
<evidence type="ECO:0000256" key="4">
    <source>
        <dbReference type="ARBA" id="ARBA00022833"/>
    </source>
</evidence>
<keyword evidence="5" id="KW-0175">Coiled coil</keyword>
<dbReference type="SMART" id="SM00863">
    <property type="entry name" value="tRNA_SAD"/>
    <property type="match status" value="1"/>
</dbReference>
<accession>A0ABY7E5X2</accession>
<name>A0ABY7E5X2_MYAAR</name>
<comment type="similarity">
    <text evidence="2">Belongs to the class-II aminoacyl-tRNA synthetase family. Alax-L subfamily.</text>
</comment>
<dbReference type="InterPro" id="IPR012947">
    <property type="entry name" value="tRNA_SAD"/>
</dbReference>
<evidence type="ECO:0000256" key="2">
    <source>
        <dbReference type="ARBA" id="ARBA00008429"/>
    </source>
</evidence>
<evidence type="ECO:0000256" key="1">
    <source>
        <dbReference type="ARBA" id="ARBA00001947"/>
    </source>
</evidence>
<evidence type="ECO:0000256" key="3">
    <source>
        <dbReference type="ARBA" id="ARBA00022723"/>
    </source>
</evidence>
<dbReference type="PANTHER" id="PTHR43462:SF1">
    <property type="entry name" value="ALANYL-TRNA EDITING PROTEIN AARSD1"/>
    <property type="match status" value="1"/>
</dbReference>
<dbReference type="Gene3D" id="2.40.30.130">
    <property type="match status" value="1"/>
</dbReference>
<sequence length="405" mass="45150">MSFACQKNSYLKEFDTVVKSCVQSELKTGKKDVVQGFEVILEDTILFPEGGGQPDDRGTINEVPVLRVTRRGAEAVHFVTKAIEAGTSVHMVVDWVRRFDHMQQHSGQHLITAVTETLNLGEKTSFIELDTPKMTEEQMQTLESEINKTIRQGVKVFPTLYENKDDPALAEARCRGLPDDHEGPVRVLAIEGIDSCLCCGTHVTNVTDLQVVKLLLTEKGKRKNSINLHFVCGDRVLQYLGRAVQVERSLNVLLKGPLEQHFELAEKAVKGYKNSNKTVQNLLRDVASLEAEKFRNQSDKPPYFICHRKEGDIDFLNTLIKELNDESLLTLATAGEDKAPGFVMMSGPEEMVKDLGPKIMELLEGKGGFSKGRYQGKANKLQNRTKAAQLVQEAAKTLKQTPSEP</sequence>
<protein>
    <submittedName>
        <fullName evidence="7">AASD1-like protein</fullName>
    </submittedName>
</protein>
<dbReference type="Pfam" id="PF07973">
    <property type="entry name" value="tRNA_SAD"/>
    <property type="match status" value="1"/>
</dbReference>
<keyword evidence="3" id="KW-0479">Metal-binding</keyword>
<dbReference type="Gene3D" id="3.30.980.10">
    <property type="entry name" value="Threonyl-trna Synthetase, Chain A, domain 2"/>
    <property type="match status" value="1"/>
</dbReference>
<dbReference type="SUPFAM" id="SSF55186">
    <property type="entry name" value="ThrRS/AlaRS common domain"/>
    <property type="match status" value="1"/>
</dbReference>